<sequence length="278" mass="32065">MNELMGQSIYFEPALLDREKRKIEINIEQTPYFYNDAGRPTYLSTLPKGLSPLKITKRKVIQSKGREYTVSKELGTKINSKYGVEIQLEFDGTQFEYEPMWATRKNAVAFGITLVKQGEAIKIESHVATLSQIEYEYGMFAGHWCPYLDLGKKVGEGKTLFPFVCTDLEHHDFPHIFASTDQELPLVVSVARYWPKLGKIYLADLWVPQGQALYIPSRPKVNGQDFIDLHNNRNSARACWGQLDQTTVNTHTLLQTENAYFYWYWNKHPAIHHQLIDG</sequence>
<dbReference type="OrthoDB" id="7593194at2"/>
<name>A0A1Y3CCW2_9GAMM</name>
<keyword evidence="2" id="KW-1185">Reference proteome</keyword>
<accession>A0A1Y3CCW2</accession>
<evidence type="ECO:0000313" key="1">
    <source>
        <dbReference type="EMBL" id="OTG63474.1"/>
    </source>
</evidence>
<organism evidence="1 2">
    <name type="scientific">Acinetobacter silvestris</name>
    <dbReference type="NCBI Taxonomy" id="1977882"/>
    <lineage>
        <taxon>Bacteria</taxon>
        <taxon>Pseudomonadati</taxon>
        <taxon>Pseudomonadota</taxon>
        <taxon>Gammaproteobacteria</taxon>
        <taxon>Moraxellales</taxon>
        <taxon>Moraxellaceae</taxon>
        <taxon>Acinetobacter</taxon>
    </lineage>
</organism>
<dbReference type="RefSeq" id="WP_086204454.1">
    <property type="nucleotide sequence ID" value="NZ_NEGB01000009.1"/>
</dbReference>
<dbReference type="AlphaFoldDB" id="A0A1Y3CCW2"/>
<evidence type="ECO:0000313" key="2">
    <source>
        <dbReference type="Proteomes" id="UP000242765"/>
    </source>
</evidence>
<dbReference type="EMBL" id="NEGB01000009">
    <property type="protein sequence ID" value="OTG63474.1"/>
    <property type="molecule type" value="Genomic_DNA"/>
</dbReference>
<gene>
    <name evidence="1" type="ORF">B9T28_13220</name>
</gene>
<protein>
    <submittedName>
        <fullName evidence="1">Uncharacterized protein</fullName>
    </submittedName>
</protein>
<comment type="caution">
    <text evidence="1">The sequence shown here is derived from an EMBL/GenBank/DDBJ whole genome shotgun (WGS) entry which is preliminary data.</text>
</comment>
<reference evidence="1 2" key="1">
    <citation type="submission" date="2017-04" db="EMBL/GenBank/DDBJ databases">
        <title>High diversity of culturable Acinetobacter species in natural soil and water ecosystems.</title>
        <authorList>
            <person name="Nemec A."/>
            <person name="Radolfova-Krizova L."/>
        </authorList>
    </citation>
    <scope>NUCLEOTIDE SEQUENCE [LARGE SCALE GENOMIC DNA]</scope>
    <source>
        <strain evidence="1 2">ANC 4999</strain>
    </source>
</reference>
<dbReference type="Proteomes" id="UP000242765">
    <property type="component" value="Unassembled WGS sequence"/>
</dbReference>
<proteinExistence type="predicted"/>